<name>A0ABV8E140_9NOCA</name>
<dbReference type="Proteomes" id="UP001595696">
    <property type="component" value="Unassembled WGS sequence"/>
</dbReference>
<dbReference type="PANTHER" id="PTHR30086:SF20">
    <property type="entry name" value="ARGININE EXPORTER PROTEIN ARGO-RELATED"/>
    <property type="match status" value="1"/>
</dbReference>
<dbReference type="PANTHER" id="PTHR30086">
    <property type="entry name" value="ARGININE EXPORTER PROTEIN ARGO"/>
    <property type="match status" value="1"/>
</dbReference>
<evidence type="ECO:0000256" key="3">
    <source>
        <dbReference type="ARBA" id="ARBA00022692"/>
    </source>
</evidence>
<keyword evidence="3 6" id="KW-0812">Transmembrane</keyword>
<evidence type="ECO:0000256" key="4">
    <source>
        <dbReference type="ARBA" id="ARBA00022989"/>
    </source>
</evidence>
<evidence type="ECO:0000256" key="5">
    <source>
        <dbReference type="ARBA" id="ARBA00023136"/>
    </source>
</evidence>
<keyword evidence="5 6" id="KW-0472">Membrane</keyword>
<evidence type="ECO:0000256" key="6">
    <source>
        <dbReference type="SAM" id="Phobius"/>
    </source>
</evidence>
<organism evidence="7 8">
    <name type="scientific">Nocardia jiangsuensis</name>
    <dbReference type="NCBI Taxonomy" id="1691563"/>
    <lineage>
        <taxon>Bacteria</taxon>
        <taxon>Bacillati</taxon>
        <taxon>Actinomycetota</taxon>
        <taxon>Actinomycetes</taxon>
        <taxon>Mycobacteriales</taxon>
        <taxon>Nocardiaceae</taxon>
        <taxon>Nocardia</taxon>
    </lineage>
</organism>
<gene>
    <name evidence="7" type="ORF">ACFO0B_29520</name>
</gene>
<feature type="transmembrane region" description="Helical" evidence="6">
    <location>
        <begin position="38"/>
        <end position="61"/>
    </location>
</feature>
<reference evidence="8" key="1">
    <citation type="journal article" date="2019" name="Int. J. Syst. Evol. Microbiol.">
        <title>The Global Catalogue of Microorganisms (GCM) 10K type strain sequencing project: providing services to taxonomists for standard genome sequencing and annotation.</title>
        <authorList>
            <consortium name="The Broad Institute Genomics Platform"/>
            <consortium name="The Broad Institute Genome Sequencing Center for Infectious Disease"/>
            <person name="Wu L."/>
            <person name="Ma J."/>
        </authorList>
    </citation>
    <scope>NUCLEOTIDE SEQUENCE [LARGE SCALE GENOMIC DNA]</scope>
    <source>
        <strain evidence="8">CGMCC 4.7330</strain>
    </source>
</reference>
<feature type="transmembrane region" description="Helical" evidence="6">
    <location>
        <begin position="6"/>
        <end position="26"/>
    </location>
</feature>
<feature type="transmembrane region" description="Helical" evidence="6">
    <location>
        <begin position="185"/>
        <end position="206"/>
    </location>
</feature>
<protein>
    <submittedName>
        <fullName evidence="7">LysE/ArgO family amino acid transporter</fullName>
    </submittedName>
</protein>
<sequence length="240" mass="24331">MTSILSGFGFGLSLIVAIGAQNAHVLRQGITRTHVGAVVAVCAVSDVLLIAAGVAGFGAVVRSVPEVLVVARWAGAVFLCGYAALALRRAWSPAALVPAADPPGEVADDAVPVPVGAVSSSANGRDSTPRGAARFAHPARGRTAPALGATIATTLALTWLNPHVYLDTVVLLGSFASAHAGADRWYLAAGAMTASVLWFLALGYGARLLRPLFARPGAWRVLDAAIALVMLALGAGLLLG</sequence>
<evidence type="ECO:0000256" key="2">
    <source>
        <dbReference type="ARBA" id="ARBA00022475"/>
    </source>
</evidence>
<dbReference type="EMBL" id="JBHSAX010000033">
    <property type="protein sequence ID" value="MFC3966147.1"/>
    <property type="molecule type" value="Genomic_DNA"/>
</dbReference>
<evidence type="ECO:0000313" key="8">
    <source>
        <dbReference type="Proteomes" id="UP001595696"/>
    </source>
</evidence>
<feature type="transmembrane region" description="Helical" evidence="6">
    <location>
        <begin position="144"/>
        <end position="165"/>
    </location>
</feature>
<evidence type="ECO:0000256" key="1">
    <source>
        <dbReference type="ARBA" id="ARBA00004651"/>
    </source>
</evidence>
<dbReference type="InterPro" id="IPR001123">
    <property type="entry name" value="LeuE-type"/>
</dbReference>
<evidence type="ECO:0000313" key="7">
    <source>
        <dbReference type="EMBL" id="MFC3966147.1"/>
    </source>
</evidence>
<comment type="caution">
    <text evidence="7">The sequence shown here is derived from an EMBL/GenBank/DDBJ whole genome shotgun (WGS) entry which is preliminary data.</text>
</comment>
<dbReference type="RefSeq" id="WP_378616611.1">
    <property type="nucleotide sequence ID" value="NZ_JBHSAX010000033.1"/>
</dbReference>
<feature type="transmembrane region" description="Helical" evidence="6">
    <location>
        <begin position="218"/>
        <end position="239"/>
    </location>
</feature>
<proteinExistence type="predicted"/>
<comment type="subcellular location">
    <subcellularLocation>
        <location evidence="1">Cell membrane</location>
        <topology evidence="1">Multi-pass membrane protein</topology>
    </subcellularLocation>
</comment>
<keyword evidence="8" id="KW-1185">Reference proteome</keyword>
<keyword evidence="2" id="KW-1003">Cell membrane</keyword>
<keyword evidence="4 6" id="KW-1133">Transmembrane helix</keyword>
<feature type="transmembrane region" description="Helical" evidence="6">
    <location>
        <begin position="67"/>
        <end position="87"/>
    </location>
</feature>
<accession>A0ABV8E140</accession>
<dbReference type="Pfam" id="PF01810">
    <property type="entry name" value="LysE"/>
    <property type="match status" value="1"/>
</dbReference>